<reference evidence="4" key="1">
    <citation type="submission" date="2025-08" db="UniProtKB">
        <authorList>
            <consortium name="RefSeq"/>
        </authorList>
    </citation>
    <scope>IDENTIFICATION</scope>
    <source>
        <tissue evidence="4">Whole organism</tissue>
    </source>
</reference>
<dbReference type="OrthoDB" id="6134459at2759"/>
<dbReference type="KEGG" id="hazt:125179218"/>
<feature type="region of interest" description="Disordered" evidence="1">
    <location>
        <begin position="66"/>
        <end position="91"/>
    </location>
</feature>
<keyword evidence="2" id="KW-0812">Transmembrane</keyword>
<accession>A0A979FTS3</accession>
<dbReference type="GeneID" id="125179218"/>
<dbReference type="RefSeq" id="XP_047740599.1">
    <property type="nucleotide sequence ID" value="XM_047884643.1"/>
</dbReference>
<keyword evidence="2" id="KW-1133">Transmembrane helix</keyword>
<name>A0A979FTS3_HYAAZ</name>
<sequence>MTICIWSTEVLSWKIPPKELWDATDLLNTLQGVILLIIFMRAKRKRDLILTQVRKFAGIAHSAAQKLPSQDDTSMTSLETHLSKQGSDKETIDKIRKLSHQEETVSSTIVKSLAQSNSLAEDSRSPQAQYGLK</sequence>
<gene>
    <name evidence="4" type="primary">LOC125179218</name>
</gene>
<evidence type="ECO:0000256" key="2">
    <source>
        <dbReference type="SAM" id="Phobius"/>
    </source>
</evidence>
<proteinExistence type="predicted"/>
<dbReference type="AlphaFoldDB" id="A0A979FTS3"/>
<keyword evidence="3" id="KW-1185">Reference proteome</keyword>
<feature type="region of interest" description="Disordered" evidence="1">
    <location>
        <begin position="114"/>
        <end position="133"/>
    </location>
</feature>
<keyword evidence="2" id="KW-0472">Membrane</keyword>
<evidence type="ECO:0000313" key="4">
    <source>
        <dbReference type="RefSeq" id="XP_047740599.1"/>
    </source>
</evidence>
<dbReference type="Proteomes" id="UP000694843">
    <property type="component" value="Unplaced"/>
</dbReference>
<evidence type="ECO:0000313" key="3">
    <source>
        <dbReference type="Proteomes" id="UP000694843"/>
    </source>
</evidence>
<evidence type="ECO:0000256" key="1">
    <source>
        <dbReference type="SAM" id="MobiDB-lite"/>
    </source>
</evidence>
<feature type="transmembrane region" description="Helical" evidence="2">
    <location>
        <begin position="20"/>
        <end position="40"/>
    </location>
</feature>
<protein>
    <submittedName>
        <fullName evidence="4">Uncharacterized protein LOC125179218</fullName>
    </submittedName>
</protein>
<organism evidence="3 4">
    <name type="scientific">Hyalella azteca</name>
    <name type="common">Amphipod</name>
    <dbReference type="NCBI Taxonomy" id="294128"/>
    <lineage>
        <taxon>Eukaryota</taxon>
        <taxon>Metazoa</taxon>
        <taxon>Ecdysozoa</taxon>
        <taxon>Arthropoda</taxon>
        <taxon>Crustacea</taxon>
        <taxon>Multicrustacea</taxon>
        <taxon>Malacostraca</taxon>
        <taxon>Eumalacostraca</taxon>
        <taxon>Peracarida</taxon>
        <taxon>Amphipoda</taxon>
        <taxon>Senticaudata</taxon>
        <taxon>Talitrida</taxon>
        <taxon>Talitroidea</taxon>
        <taxon>Hyalellidae</taxon>
        <taxon>Hyalella</taxon>
    </lineage>
</organism>
<feature type="compositionally biased region" description="Polar residues" evidence="1">
    <location>
        <begin position="67"/>
        <end position="85"/>
    </location>
</feature>